<dbReference type="InterPro" id="IPR051058">
    <property type="entry name" value="GDSL_Est/Lipase"/>
</dbReference>
<sequence length="337" mass="38005">MALLLLALAVLATATTINIQSPMKTAQAACHWHGLQGLRHMVAFGDSFTSTGFEFRGPQPTQDNPLGNPPYPGRTFANGPNWIDYLTVQYNQSLITTLNFAVGGATVDPVIPRDIPNVKEQVFDQFLPFYGSSPHFFPWMGHDTLFAFFIGINDIASTFPRDTGPLFRYIFKTYTASADAIYRAGGRNFLFLNVPPIHRTPWNLAKYGETGQHRGKYVATIYHWNQLLIKLVNQFRAVHSDVTATLFNTYNFYDNLLDDPNRNPLTAPYKDTKNWCPAYALLGYNSPTDSYVKDESCEYAADEYFWLNCCHPTFRMHEATAEAIAQQLGRLHGCSSQ</sequence>
<comment type="caution">
    <text evidence="2">The sequence shown here is derived from an EMBL/GenBank/DDBJ whole genome shotgun (WGS) entry which is preliminary data.</text>
</comment>
<proteinExistence type="predicted"/>
<dbReference type="OrthoDB" id="1600564at2759"/>
<reference evidence="2" key="1">
    <citation type="journal article" date="2020" name="Stud. Mycol.">
        <title>101 Dothideomycetes genomes: a test case for predicting lifestyles and emergence of pathogens.</title>
        <authorList>
            <person name="Haridas S."/>
            <person name="Albert R."/>
            <person name="Binder M."/>
            <person name="Bloem J."/>
            <person name="Labutti K."/>
            <person name="Salamov A."/>
            <person name="Andreopoulos B."/>
            <person name="Baker S."/>
            <person name="Barry K."/>
            <person name="Bills G."/>
            <person name="Bluhm B."/>
            <person name="Cannon C."/>
            <person name="Castanera R."/>
            <person name="Culley D."/>
            <person name="Daum C."/>
            <person name="Ezra D."/>
            <person name="Gonzalez J."/>
            <person name="Henrissat B."/>
            <person name="Kuo A."/>
            <person name="Liang C."/>
            <person name="Lipzen A."/>
            <person name="Lutzoni F."/>
            <person name="Magnuson J."/>
            <person name="Mondo S."/>
            <person name="Nolan M."/>
            <person name="Ohm R."/>
            <person name="Pangilinan J."/>
            <person name="Park H.-J."/>
            <person name="Ramirez L."/>
            <person name="Alfaro M."/>
            <person name="Sun H."/>
            <person name="Tritt A."/>
            <person name="Yoshinaga Y."/>
            <person name="Zwiers L.-H."/>
            <person name="Turgeon B."/>
            <person name="Goodwin S."/>
            <person name="Spatafora J."/>
            <person name="Crous P."/>
            <person name="Grigoriev I."/>
        </authorList>
    </citation>
    <scope>NUCLEOTIDE SEQUENCE</scope>
    <source>
        <strain evidence="2">CBS 260.36</strain>
    </source>
</reference>
<dbReference type="Gene3D" id="3.40.50.1110">
    <property type="entry name" value="SGNH hydrolase"/>
    <property type="match status" value="1"/>
</dbReference>
<dbReference type="Proteomes" id="UP000799439">
    <property type="component" value="Unassembled WGS sequence"/>
</dbReference>
<accession>A0A9P4IXV8</accession>
<organism evidence="2 3">
    <name type="scientific">Myriangium duriaei CBS 260.36</name>
    <dbReference type="NCBI Taxonomy" id="1168546"/>
    <lineage>
        <taxon>Eukaryota</taxon>
        <taxon>Fungi</taxon>
        <taxon>Dikarya</taxon>
        <taxon>Ascomycota</taxon>
        <taxon>Pezizomycotina</taxon>
        <taxon>Dothideomycetes</taxon>
        <taxon>Dothideomycetidae</taxon>
        <taxon>Myriangiales</taxon>
        <taxon>Myriangiaceae</taxon>
        <taxon>Myriangium</taxon>
    </lineage>
</organism>
<dbReference type="PANTHER" id="PTHR45648:SF85">
    <property type="entry name" value="A, PUTATIVE (AFU_ORTHOLOGUE AFUA_2G10760)-RELATED"/>
    <property type="match status" value="1"/>
</dbReference>
<dbReference type="PANTHER" id="PTHR45648">
    <property type="entry name" value="GDSL LIPASE/ACYLHYDROLASE FAMILY PROTEIN (AFU_ORTHOLOGUE AFUA_4G14700)"/>
    <property type="match status" value="1"/>
</dbReference>
<evidence type="ECO:0000313" key="2">
    <source>
        <dbReference type="EMBL" id="KAF2150591.1"/>
    </source>
</evidence>
<dbReference type="GO" id="GO:0016788">
    <property type="term" value="F:hydrolase activity, acting on ester bonds"/>
    <property type="evidence" value="ECO:0007669"/>
    <property type="project" value="InterPro"/>
</dbReference>
<dbReference type="InterPro" id="IPR001087">
    <property type="entry name" value="GDSL"/>
</dbReference>
<dbReference type="CDD" id="cd01846">
    <property type="entry name" value="fatty_acyltransferase_like"/>
    <property type="match status" value="1"/>
</dbReference>
<keyword evidence="3" id="KW-1185">Reference proteome</keyword>
<gene>
    <name evidence="2" type="ORF">K461DRAFT_314574</name>
</gene>
<evidence type="ECO:0000256" key="1">
    <source>
        <dbReference type="ARBA" id="ARBA00022801"/>
    </source>
</evidence>
<keyword evidence="1" id="KW-0378">Hydrolase</keyword>
<dbReference type="Pfam" id="PF00657">
    <property type="entry name" value="Lipase_GDSL"/>
    <property type="match status" value="1"/>
</dbReference>
<dbReference type="EMBL" id="ML996089">
    <property type="protein sequence ID" value="KAF2150591.1"/>
    <property type="molecule type" value="Genomic_DNA"/>
</dbReference>
<name>A0A9P4IXV8_9PEZI</name>
<dbReference type="SUPFAM" id="SSF52266">
    <property type="entry name" value="SGNH hydrolase"/>
    <property type="match status" value="1"/>
</dbReference>
<dbReference type="InterPro" id="IPR036514">
    <property type="entry name" value="SGNH_hydro_sf"/>
</dbReference>
<protein>
    <submittedName>
        <fullName evidence="2">Carbohydrate esterase family 16 protein</fullName>
    </submittedName>
</protein>
<evidence type="ECO:0000313" key="3">
    <source>
        <dbReference type="Proteomes" id="UP000799439"/>
    </source>
</evidence>
<dbReference type="AlphaFoldDB" id="A0A9P4IXV8"/>